<protein>
    <submittedName>
        <fullName evidence="14">Zinc finger protein CG2199</fullName>
    </submittedName>
</protein>
<feature type="region of interest" description="Disordered" evidence="11">
    <location>
        <begin position="389"/>
        <end position="430"/>
    </location>
</feature>
<dbReference type="GO" id="GO:0003677">
    <property type="term" value="F:DNA binding"/>
    <property type="evidence" value="ECO:0007669"/>
    <property type="project" value="UniProtKB-KW"/>
</dbReference>
<evidence type="ECO:0000256" key="10">
    <source>
        <dbReference type="PROSITE-ProRule" id="PRU00042"/>
    </source>
</evidence>
<evidence type="ECO:0000259" key="12">
    <source>
        <dbReference type="PROSITE" id="PS50157"/>
    </source>
</evidence>
<dbReference type="PROSITE" id="PS00028">
    <property type="entry name" value="ZINC_FINGER_C2H2_1"/>
    <property type="match status" value="3"/>
</dbReference>
<dbReference type="InterPro" id="IPR013087">
    <property type="entry name" value="Znf_C2H2_type"/>
</dbReference>
<dbReference type="InParanoid" id="A0A6I8UAM6"/>
<dbReference type="Proteomes" id="UP000001819">
    <property type="component" value="Chromosome X"/>
</dbReference>
<evidence type="ECO:0000256" key="8">
    <source>
        <dbReference type="ARBA" id="ARBA00023163"/>
    </source>
</evidence>
<keyword evidence="9" id="KW-0539">Nucleus</keyword>
<gene>
    <name evidence="14" type="primary">indra</name>
</gene>
<feature type="compositionally biased region" description="Basic and acidic residues" evidence="11">
    <location>
        <begin position="546"/>
        <end position="561"/>
    </location>
</feature>
<dbReference type="FunCoup" id="A0A6I8UAM6">
    <property type="interactions" value="472"/>
</dbReference>
<evidence type="ECO:0000256" key="5">
    <source>
        <dbReference type="ARBA" id="ARBA00022833"/>
    </source>
</evidence>
<dbReference type="PROSITE" id="PS50157">
    <property type="entry name" value="ZINC_FINGER_C2H2_2"/>
    <property type="match status" value="4"/>
</dbReference>
<evidence type="ECO:0000313" key="14">
    <source>
        <dbReference type="RefSeq" id="XP_001352445.4"/>
    </source>
</evidence>
<feature type="domain" description="C2H2-type" evidence="12">
    <location>
        <begin position="759"/>
        <end position="786"/>
    </location>
</feature>
<feature type="compositionally biased region" description="Polar residues" evidence="11">
    <location>
        <begin position="410"/>
        <end position="422"/>
    </location>
</feature>
<feature type="domain" description="C2H2-type" evidence="12">
    <location>
        <begin position="259"/>
        <end position="287"/>
    </location>
</feature>
<feature type="domain" description="C2H2-type" evidence="12">
    <location>
        <begin position="507"/>
        <end position="534"/>
    </location>
</feature>
<proteinExistence type="predicted"/>
<dbReference type="RefSeq" id="XP_001352445.4">
    <property type="nucleotide sequence ID" value="XM_001352409.4"/>
</dbReference>
<keyword evidence="2" id="KW-0479">Metal-binding</keyword>
<keyword evidence="7" id="KW-0238">DNA-binding</keyword>
<dbReference type="GO" id="GO:0008270">
    <property type="term" value="F:zinc ion binding"/>
    <property type="evidence" value="ECO:0007669"/>
    <property type="project" value="UniProtKB-KW"/>
</dbReference>
<dbReference type="InterPro" id="IPR050331">
    <property type="entry name" value="Zinc_finger"/>
</dbReference>
<keyword evidence="6" id="KW-0805">Transcription regulation</keyword>
<dbReference type="InterPro" id="IPR036236">
    <property type="entry name" value="Znf_C2H2_sf"/>
</dbReference>
<evidence type="ECO:0000256" key="3">
    <source>
        <dbReference type="ARBA" id="ARBA00022737"/>
    </source>
</evidence>
<feature type="compositionally biased region" description="Polar residues" evidence="11">
    <location>
        <begin position="392"/>
        <end position="402"/>
    </location>
</feature>
<dbReference type="PANTHER" id="PTHR16515">
    <property type="entry name" value="PR DOMAIN ZINC FINGER PROTEIN"/>
    <property type="match status" value="1"/>
</dbReference>
<keyword evidence="3" id="KW-0677">Repeat</keyword>
<organism evidence="13 14">
    <name type="scientific">Drosophila pseudoobscura pseudoobscura</name>
    <name type="common">Fruit fly</name>
    <dbReference type="NCBI Taxonomy" id="46245"/>
    <lineage>
        <taxon>Eukaryota</taxon>
        <taxon>Metazoa</taxon>
        <taxon>Ecdysozoa</taxon>
        <taxon>Arthropoda</taxon>
        <taxon>Hexapoda</taxon>
        <taxon>Insecta</taxon>
        <taxon>Pterygota</taxon>
        <taxon>Neoptera</taxon>
        <taxon>Endopterygota</taxon>
        <taxon>Diptera</taxon>
        <taxon>Brachycera</taxon>
        <taxon>Muscomorpha</taxon>
        <taxon>Ephydroidea</taxon>
        <taxon>Drosophilidae</taxon>
        <taxon>Drosophila</taxon>
        <taxon>Sophophora</taxon>
    </lineage>
</organism>
<evidence type="ECO:0000313" key="13">
    <source>
        <dbReference type="Proteomes" id="UP000001819"/>
    </source>
</evidence>
<dbReference type="GO" id="GO:0005634">
    <property type="term" value="C:nucleus"/>
    <property type="evidence" value="ECO:0007669"/>
    <property type="project" value="UniProtKB-SubCell"/>
</dbReference>
<dbReference type="Gene3D" id="3.30.160.60">
    <property type="entry name" value="Classic Zinc Finger"/>
    <property type="match status" value="3"/>
</dbReference>
<keyword evidence="13" id="KW-1185">Reference proteome</keyword>
<dbReference type="SMART" id="SM00355">
    <property type="entry name" value="ZnF_C2H2"/>
    <property type="match status" value="7"/>
</dbReference>
<evidence type="ECO:0000256" key="4">
    <source>
        <dbReference type="ARBA" id="ARBA00022771"/>
    </source>
</evidence>
<sequence>MPNRNLIRSDRIYGRGHTINPTKKTCCQSRAEFLNLGYFFCFIVLKNMVNAKKDLLCDCCGTTNEPGKILSSKKAFYGNKLSDVLHAITQRHIPPTSAIKVCFICFFKFVQCERTIQEAREFVDTKMSGNAEEEDALDGAEAEVPKIKQKPMKKRSFSVPGLGTLDPSMTTTTTSSKILAPKPKRSAGKAAAPVGEANDDNDIHLDDSVSLLPAKPAIDKKNTSVLGVFGIAAENPVDLEVEVVADSESEEKGLIPETFECKQCDFKEKYPKKMKQHYMEVHGQHRPRIYFCPMCTKSFGVAKTLKEHAKAIHGLEMGKEKSGAGRAKTVEKEVQVAKDEVPAVKKSKKTAVKLEMEKAVENEAAAEDNGEEHIEVIKGEDIEVIEAKSPSPKKQSYVQPQTPIKHKSPQKLQTPVKSVQNNDDPDTPGLSVIRALNEHKKRKDVTNTEYTFAINGSSASTPKPNGTAKPPSNDALICNICETDQPSVKMMQRHMSELHGIEKPKIFKCHKCEKSLASKQSLNYHLSSHLAHPDAEVKKKRKILHKKEPPLKRKESFTIKEVEDDTDDVADGPPSSPLNKSKKLSLTSNVLAVSSPAKKSKKMSETANAVAVPSPTKSQKEPTVSLVSDEEKWVLPRPKKAKKEKQSSESESVNISNSNEQNESQAYPLEDMSEVNHKVQPHKREILSSTSESTTADESEFNCSQCPKTSKSQRRLESHIAKMHGQSLKCTHCFKKFHTRQSYVVHFDECEGNEENPGLPCGVRKCNKSFQALKFLEEHLKKRHHW</sequence>
<dbReference type="GO" id="GO:0010468">
    <property type="term" value="P:regulation of gene expression"/>
    <property type="evidence" value="ECO:0007669"/>
    <property type="project" value="TreeGrafter"/>
</dbReference>
<evidence type="ECO:0000256" key="11">
    <source>
        <dbReference type="SAM" id="MobiDB-lite"/>
    </source>
</evidence>
<dbReference type="KEGG" id="dpo:4812198"/>
<name>A0A6I8UAM6_DROPS</name>
<dbReference type="PANTHER" id="PTHR16515:SF49">
    <property type="entry name" value="GASTRULA ZINC FINGER PROTEIN XLCGF49.1-LIKE-RELATED"/>
    <property type="match status" value="1"/>
</dbReference>
<dbReference type="SUPFAM" id="SSF57667">
    <property type="entry name" value="beta-beta-alpha zinc fingers"/>
    <property type="match status" value="2"/>
</dbReference>
<feature type="compositionally biased region" description="Polar residues" evidence="11">
    <location>
        <begin position="615"/>
        <end position="626"/>
    </location>
</feature>
<keyword evidence="4 10" id="KW-0863">Zinc-finger</keyword>
<feature type="domain" description="C2H2-type" evidence="12">
    <location>
        <begin position="290"/>
        <end position="318"/>
    </location>
</feature>
<keyword evidence="5" id="KW-0862">Zinc</keyword>
<evidence type="ECO:0000256" key="9">
    <source>
        <dbReference type="ARBA" id="ARBA00023242"/>
    </source>
</evidence>
<keyword evidence="8" id="KW-0804">Transcription</keyword>
<feature type="region of interest" description="Disordered" evidence="11">
    <location>
        <begin position="532"/>
        <end position="706"/>
    </location>
</feature>
<feature type="compositionally biased region" description="Low complexity" evidence="11">
    <location>
        <begin position="649"/>
        <end position="665"/>
    </location>
</feature>
<accession>A0A6I8UAM6</accession>
<comment type="subcellular location">
    <subcellularLocation>
        <location evidence="1">Nucleus</location>
    </subcellularLocation>
</comment>
<dbReference type="AlphaFoldDB" id="A0A6I8UAM6"/>
<evidence type="ECO:0000256" key="2">
    <source>
        <dbReference type="ARBA" id="ARBA00022723"/>
    </source>
</evidence>
<reference evidence="14" key="1">
    <citation type="submission" date="2025-08" db="UniProtKB">
        <authorList>
            <consortium name="RefSeq"/>
        </authorList>
    </citation>
    <scope>IDENTIFICATION</scope>
    <source>
        <strain evidence="14">MV-25-SWS-2005</strain>
        <tissue evidence="14">Whole body</tissue>
    </source>
</reference>
<evidence type="ECO:0000256" key="6">
    <source>
        <dbReference type="ARBA" id="ARBA00023015"/>
    </source>
</evidence>
<evidence type="ECO:0000256" key="7">
    <source>
        <dbReference type="ARBA" id="ARBA00023125"/>
    </source>
</evidence>
<feature type="compositionally biased region" description="Basic and acidic residues" evidence="11">
    <location>
        <begin position="674"/>
        <end position="686"/>
    </location>
</feature>
<evidence type="ECO:0000256" key="1">
    <source>
        <dbReference type="ARBA" id="ARBA00004123"/>
    </source>
</evidence>